<evidence type="ECO:0000256" key="3">
    <source>
        <dbReference type="ARBA" id="ARBA00022448"/>
    </source>
</evidence>
<evidence type="ECO:0000256" key="2">
    <source>
        <dbReference type="ARBA" id="ARBA00008114"/>
    </source>
</evidence>
<feature type="domain" description="Cation efflux protein transmembrane" evidence="8">
    <location>
        <begin position="31"/>
        <end position="222"/>
    </location>
</feature>
<dbReference type="Proteomes" id="UP000886723">
    <property type="component" value="Unassembled WGS sequence"/>
</dbReference>
<feature type="transmembrane region" description="Helical" evidence="7">
    <location>
        <begin position="197"/>
        <end position="215"/>
    </location>
</feature>
<comment type="subcellular location">
    <subcellularLocation>
        <location evidence="1">Membrane</location>
        <topology evidence="1">Multi-pass membrane protein</topology>
    </subcellularLocation>
</comment>
<evidence type="ECO:0000256" key="4">
    <source>
        <dbReference type="ARBA" id="ARBA00022692"/>
    </source>
</evidence>
<evidence type="ECO:0000256" key="1">
    <source>
        <dbReference type="ARBA" id="ARBA00004141"/>
    </source>
</evidence>
<protein>
    <submittedName>
        <fullName evidence="10">Cation transporter</fullName>
    </submittedName>
</protein>
<reference evidence="10" key="2">
    <citation type="journal article" date="2021" name="PeerJ">
        <title>Extensive microbial diversity within the chicken gut microbiome revealed by metagenomics and culture.</title>
        <authorList>
            <person name="Gilroy R."/>
            <person name="Ravi A."/>
            <person name="Getino M."/>
            <person name="Pursley I."/>
            <person name="Horton D.L."/>
            <person name="Alikhan N.F."/>
            <person name="Baker D."/>
            <person name="Gharbi K."/>
            <person name="Hall N."/>
            <person name="Watson M."/>
            <person name="Adriaenssens E.M."/>
            <person name="Foster-Nyarko E."/>
            <person name="Jarju S."/>
            <person name="Secka A."/>
            <person name="Antonio M."/>
            <person name="Oren A."/>
            <person name="Chaudhuri R.R."/>
            <person name="La Ragione R."/>
            <person name="Hildebrand F."/>
            <person name="Pallen M.J."/>
        </authorList>
    </citation>
    <scope>NUCLEOTIDE SEQUENCE</scope>
    <source>
        <strain evidence="10">ChiBcec2-4451</strain>
    </source>
</reference>
<accession>A0A9D1NS63</accession>
<dbReference type="NCBIfam" id="TIGR01297">
    <property type="entry name" value="CDF"/>
    <property type="match status" value="1"/>
</dbReference>
<organism evidence="10 11">
    <name type="scientific">Candidatus Pullilachnospira stercoravium</name>
    <dbReference type="NCBI Taxonomy" id="2840913"/>
    <lineage>
        <taxon>Bacteria</taxon>
        <taxon>Bacillati</taxon>
        <taxon>Bacillota</taxon>
        <taxon>Clostridia</taxon>
        <taxon>Lachnospirales</taxon>
        <taxon>Lachnospiraceae</taxon>
        <taxon>Lachnospiraceae incertae sedis</taxon>
        <taxon>Candidatus Pullilachnospira</taxon>
    </lineage>
</organism>
<dbReference type="AlphaFoldDB" id="A0A9D1NS63"/>
<feature type="transmembrane region" description="Helical" evidence="7">
    <location>
        <begin position="24"/>
        <end position="47"/>
    </location>
</feature>
<evidence type="ECO:0000313" key="10">
    <source>
        <dbReference type="EMBL" id="HIV11974.1"/>
    </source>
</evidence>
<comment type="caution">
    <text evidence="10">The sequence shown here is derived from an EMBL/GenBank/DDBJ whole genome shotgun (WGS) entry which is preliminary data.</text>
</comment>
<comment type="similarity">
    <text evidence="2">Belongs to the cation diffusion facilitator (CDF) transporter (TC 2.A.4) family.</text>
</comment>
<dbReference type="Pfam" id="PF01545">
    <property type="entry name" value="Cation_efflux"/>
    <property type="match status" value="1"/>
</dbReference>
<dbReference type="GO" id="GO:0016020">
    <property type="term" value="C:membrane"/>
    <property type="evidence" value="ECO:0007669"/>
    <property type="project" value="UniProtKB-SubCell"/>
</dbReference>
<dbReference type="InterPro" id="IPR002524">
    <property type="entry name" value="Cation_efflux"/>
</dbReference>
<evidence type="ECO:0000256" key="5">
    <source>
        <dbReference type="ARBA" id="ARBA00022989"/>
    </source>
</evidence>
<keyword evidence="5 7" id="KW-1133">Transmembrane helix</keyword>
<feature type="transmembrane region" description="Helical" evidence="7">
    <location>
        <begin position="135"/>
        <end position="151"/>
    </location>
</feature>
<evidence type="ECO:0000256" key="7">
    <source>
        <dbReference type="SAM" id="Phobius"/>
    </source>
</evidence>
<dbReference type="Gene3D" id="3.30.70.1350">
    <property type="entry name" value="Cation efflux protein, cytoplasmic domain"/>
    <property type="match status" value="1"/>
</dbReference>
<dbReference type="SUPFAM" id="SSF160240">
    <property type="entry name" value="Cation efflux protein cytoplasmic domain-like"/>
    <property type="match status" value="2"/>
</dbReference>
<reference evidence="10" key="1">
    <citation type="submission" date="2020-10" db="EMBL/GenBank/DDBJ databases">
        <authorList>
            <person name="Gilroy R."/>
        </authorList>
    </citation>
    <scope>NUCLEOTIDE SEQUENCE</scope>
    <source>
        <strain evidence="10">ChiBcec2-4451</strain>
    </source>
</reference>
<sequence length="396" mass="44279">MTEFLVKRFVKNYQDTDDLQVRTAYGVLSSLVGICCNVLLFAAKVVIGMVMNSISVTADAFNNLSDAASSVISFVGVKMADKPADEEHPFGHGRMEYIAALIVSFLVIEVGFTFFKSSIGKLRTPETMNFDLVPFLILLLSVAVKLWMGMFNRKLGRRIDSKVLLATATDSLGDVVTTSVTILSILVYRFLGWNIDAVMGILVSLVVMWAGIGIARDTLEPLIGQAGDPELAARIRREVESYDGIVGTHDMILHSYGPGRTMASLHAEVPRDRNIEDSHEVIDQAEREVSRKLGVFLVIHMDPVEMKDEEVLECRQKLEAYLGDLNPELKFHDFRMVKGKHHTNLIFDVVVPYSYTEEMEQELKEKIQEHMKEIDSRYACVITVDKSYIGNSSGDS</sequence>
<dbReference type="GO" id="GO:0008324">
    <property type="term" value="F:monoatomic cation transmembrane transporter activity"/>
    <property type="evidence" value="ECO:0007669"/>
    <property type="project" value="InterPro"/>
</dbReference>
<keyword evidence="4 7" id="KW-0812">Transmembrane</keyword>
<dbReference type="InterPro" id="IPR027470">
    <property type="entry name" value="Cation_efflux_CTD"/>
</dbReference>
<evidence type="ECO:0000259" key="8">
    <source>
        <dbReference type="Pfam" id="PF01545"/>
    </source>
</evidence>
<keyword evidence="3" id="KW-0813">Transport</keyword>
<dbReference type="Gene3D" id="1.20.1510.10">
    <property type="entry name" value="Cation efflux protein transmembrane domain"/>
    <property type="match status" value="1"/>
</dbReference>
<dbReference type="EMBL" id="DVON01000043">
    <property type="protein sequence ID" value="HIV11974.1"/>
    <property type="molecule type" value="Genomic_DNA"/>
</dbReference>
<name>A0A9D1NS63_9FIRM</name>
<feature type="transmembrane region" description="Helical" evidence="7">
    <location>
        <begin position="172"/>
        <end position="191"/>
    </location>
</feature>
<evidence type="ECO:0000259" key="9">
    <source>
        <dbReference type="Pfam" id="PF16916"/>
    </source>
</evidence>
<dbReference type="InterPro" id="IPR058533">
    <property type="entry name" value="Cation_efflux_TM"/>
</dbReference>
<dbReference type="InterPro" id="IPR050291">
    <property type="entry name" value="CDF_Transporter"/>
</dbReference>
<feature type="transmembrane region" description="Helical" evidence="7">
    <location>
        <begin position="97"/>
        <end position="115"/>
    </location>
</feature>
<dbReference type="InterPro" id="IPR036837">
    <property type="entry name" value="Cation_efflux_CTD_sf"/>
</dbReference>
<dbReference type="FunFam" id="1.20.1510.10:FF:000006">
    <property type="entry name" value="Divalent cation efflux transporter"/>
    <property type="match status" value="1"/>
</dbReference>
<dbReference type="InterPro" id="IPR027469">
    <property type="entry name" value="Cation_efflux_TMD_sf"/>
</dbReference>
<dbReference type="SUPFAM" id="SSF161111">
    <property type="entry name" value="Cation efflux protein transmembrane domain-like"/>
    <property type="match status" value="1"/>
</dbReference>
<dbReference type="PANTHER" id="PTHR43840:SF50">
    <property type="entry name" value="MANGANESE EFFLUX SYSTEM PROTEIN MNES"/>
    <property type="match status" value="1"/>
</dbReference>
<dbReference type="PANTHER" id="PTHR43840">
    <property type="entry name" value="MITOCHONDRIAL METAL TRANSPORTER 1-RELATED"/>
    <property type="match status" value="1"/>
</dbReference>
<dbReference type="Pfam" id="PF16916">
    <property type="entry name" value="ZT_dimer"/>
    <property type="match status" value="1"/>
</dbReference>
<evidence type="ECO:0000313" key="11">
    <source>
        <dbReference type="Proteomes" id="UP000886723"/>
    </source>
</evidence>
<gene>
    <name evidence="10" type="ORF">IAA63_02385</name>
</gene>
<keyword evidence="6 7" id="KW-0472">Membrane</keyword>
<evidence type="ECO:0000256" key="6">
    <source>
        <dbReference type="ARBA" id="ARBA00023136"/>
    </source>
</evidence>
<feature type="domain" description="Cation efflux protein cytoplasmic" evidence="9">
    <location>
        <begin position="229"/>
        <end position="303"/>
    </location>
</feature>
<proteinExistence type="inferred from homology"/>